<reference evidence="11" key="3">
    <citation type="submission" date="2021-05" db="UniProtKB">
        <authorList>
            <consortium name="EnsemblPlants"/>
        </authorList>
    </citation>
    <scope>IDENTIFICATION</scope>
    <source>
        <strain evidence="11">cv. B73</strain>
    </source>
</reference>
<evidence type="ECO:0000313" key="10">
    <source>
        <dbReference type="EMBL" id="ONM31289.1"/>
    </source>
</evidence>
<comment type="subcellular location">
    <subcellularLocation>
        <location evidence="1">Plastid</location>
        <location evidence="1">Chloroplast membrane</location>
        <topology evidence="1">Multi-pass membrane protein</topology>
    </subcellularLocation>
</comment>
<dbReference type="PANTHER" id="PTHR31038">
    <property type="entry name" value="EXPRESSED PROTEIN-RELATED"/>
    <property type="match status" value="1"/>
</dbReference>
<evidence type="ECO:0000256" key="7">
    <source>
        <dbReference type="ARBA" id="ARBA00022989"/>
    </source>
</evidence>
<evidence type="ECO:0000256" key="6">
    <source>
        <dbReference type="ARBA" id="ARBA00022946"/>
    </source>
</evidence>
<reference evidence="10 12" key="1">
    <citation type="submission" date="2015-12" db="EMBL/GenBank/DDBJ databases">
        <title>Update maize B73 reference genome by single molecule sequencing technologies.</title>
        <authorList>
            <consortium name="Maize Genome Sequencing Project"/>
            <person name="Ware D."/>
        </authorList>
    </citation>
    <scope>NUCLEOTIDE SEQUENCE [LARGE SCALE GENOMIC DNA]</scope>
    <source>
        <strain evidence="12">cv. B73</strain>
        <tissue evidence="10">Seedling</tissue>
    </source>
</reference>
<keyword evidence="5 9" id="KW-0812">Transmembrane</keyword>
<keyword evidence="6" id="KW-0809">Transit peptide</keyword>
<evidence type="ECO:0000256" key="3">
    <source>
        <dbReference type="ARBA" id="ARBA00022528"/>
    </source>
</evidence>
<evidence type="ECO:0000256" key="4">
    <source>
        <dbReference type="ARBA" id="ARBA00022640"/>
    </source>
</evidence>
<dbReference type="EMBL" id="CM007649">
    <property type="protein sequence ID" value="ONM31289.1"/>
    <property type="molecule type" value="Genomic_DNA"/>
</dbReference>
<gene>
    <name evidence="10" type="ORF">ZEAMMB73_Zm00001d040407</name>
</gene>
<protein>
    <submittedName>
        <fullName evidence="10 11">Uncharacterized protein</fullName>
    </submittedName>
</protein>
<organism evidence="10">
    <name type="scientific">Zea mays</name>
    <name type="common">Maize</name>
    <dbReference type="NCBI Taxonomy" id="4577"/>
    <lineage>
        <taxon>Eukaryota</taxon>
        <taxon>Viridiplantae</taxon>
        <taxon>Streptophyta</taxon>
        <taxon>Embryophyta</taxon>
        <taxon>Tracheophyta</taxon>
        <taxon>Spermatophyta</taxon>
        <taxon>Magnoliopsida</taxon>
        <taxon>Liliopsida</taxon>
        <taxon>Poales</taxon>
        <taxon>Poaceae</taxon>
        <taxon>PACMAD clade</taxon>
        <taxon>Panicoideae</taxon>
        <taxon>Andropogonodae</taxon>
        <taxon>Andropogoneae</taxon>
        <taxon>Tripsacinae</taxon>
        <taxon>Zea</taxon>
    </lineage>
</organism>
<keyword evidence="12" id="KW-1185">Reference proteome</keyword>
<evidence type="ECO:0000256" key="9">
    <source>
        <dbReference type="SAM" id="Phobius"/>
    </source>
</evidence>
<dbReference type="Proteomes" id="UP000007305">
    <property type="component" value="Chromosome 3"/>
</dbReference>
<keyword evidence="8 9" id="KW-0472">Membrane</keyword>
<keyword evidence="7 9" id="KW-1133">Transmembrane helix</keyword>
<evidence type="ECO:0000313" key="12">
    <source>
        <dbReference type="Proteomes" id="UP000007305"/>
    </source>
</evidence>
<dbReference type="AlphaFoldDB" id="A0A1D6MQJ9"/>
<evidence type="ECO:0000256" key="1">
    <source>
        <dbReference type="ARBA" id="ARBA00004508"/>
    </source>
</evidence>
<reference evidence="11" key="2">
    <citation type="submission" date="2019-07" db="EMBL/GenBank/DDBJ databases">
        <authorList>
            <person name="Seetharam A."/>
            <person name="Woodhouse M."/>
            <person name="Cannon E."/>
        </authorList>
    </citation>
    <scope>NUCLEOTIDE SEQUENCE [LARGE SCALE GENOMIC DNA]</scope>
    <source>
        <strain evidence="11">cv. B73</strain>
    </source>
</reference>
<comment type="similarity">
    <text evidence="2">Belongs to the RETICULATA family.</text>
</comment>
<proteinExistence type="inferred from homology"/>
<dbReference type="InterPro" id="IPR021825">
    <property type="entry name" value="RETICULATA-related"/>
</dbReference>
<feature type="transmembrane region" description="Helical" evidence="9">
    <location>
        <begin position="34"/>
        <end position="54"/>
    </location>
</feature>
<dbReference type="EnsemblPlants" id="Zm00001eb128660_T001">
    <property type="protein sequence ID" value="Zm00001eb128660_P001"/>
    <property type="gene ID" value="Zm00001eb128660"/>
</dbReference>
<evidence type="ECO:0000256" key="5">
    <source>
        <dbReference type="ARBA" id="ARBA00022692"/>
    </source>
</evidence>
<name>A0A1D6MQJ9_MAIZE</name>
<dbReference type="PANTHER" id="PTHR31038:SF14">
    <property type="entry name" value="OS07G0240300 PROTEIN"/>
    <property type="match status" value="1"/>
</dbReference>
<sequence>MIIKTESCSAFEAERSGYKFSVQQRIGTYFLKGILYGSVGFFCGLVGQGIANLLNDSQTVQKHLLLGHCKKRRGIGLNCSNEAFF</sequence>
<dbReference type="Pfam" id="PF11891">
    <property type="entry name" value="RETICULATA-like"/>
    <property type="match status" value="1"/>
</dbReference>
<dbReference type="GO" id="GO:0031969">
    <property type="term" value="C:chloroplast membrane"/>
    <property type="evidence" value="ECO:0007669"/>
    <property type="project" value="UniProtKB-SubCell"/>
</dbReference>
<keyword evidence="3" id="KW-0150">Chloroplast</keyword>
<evidence type="ECO:0000256" key="2">
    <source>
        <dbReference type="ARBA" id="ARBA00010793"/>
    </source>
</evidence>
<evidence type="ECO:0000256" key="8">
    <source>
        <dbReference type="ARBA" id="ARBA00023136"/>
    </source>
</evidence>
<keyword evidence="4" id="KW-0934">Plastid</keyword>
<evidence type="ECO:0000313" key="11">
    <source>
        <dbReference type="EnsemblPlants" id="Zm00001eb128660_P001"/>
    </source>
</evidence>
<accession>A0A1D6MQJ9</accession>
<dbReference type="Gramene" id="Zm00001eb128660_T001">
    <property type="protein sequence ID" value="Zm00001eb128660_P001"/>
    <property type="gene ID" value="Zm00001eb128660"/>
</dbReference>